<evidence type="ECO:0000313" key="2">
    <source>
        <dbReference type="Proteomes" id="UP001154259"/>
    </source>
</evidence>
<evidence type="ECO:0000313" key="1">
    <source>
        <dbReference type="EMBL" id="CAI3924183.1"/>
    </source>
</evidence>
<sequence length="51" mass="5771">MIDHELGYHVTDHSNGLKHFLQLPGHLIHFPGKAYSRGRELTCDRVGVFVA</sequence>
<organism evidence="1 2">
    <name type="scientific">Commensalibacter communis</name>
    <dbReference type="NCBI Taxonomy" id="2972786"/>
    <lineage>
        <taxon>Bacteria</taxon>
        <taxon>Pseudomonadati</taxon>
        <taxon>Pseudomonadota</taxon>
        <taxon>Alphaproteobacteria</taxon>
        <taxon>Acetobacterales</taxon>
        <taxon>Acetobacteraceae</taxon>
    </lineage>
</organism>
<dbReference type="RefSeq" id="WP_271788584.1">
    <property type="nucleotide sequence ID" value="NZ_CAMXCJ010000002.1"/>
</dbReference>
<keyword evidence="2" id="KW-1185">Reference proteome</keyword>
<accession>A0ABM9HIU2</accession>
<comment type="caution">
    <text evidence="1">The sequence shown here is derived from an EMBL/GenBank/DDBJ whole genome shotgun (WGS) entry which is preliminary data.</text>
</comment>
<proteinExistence type="predicted"/>
<name>A0ABM9HIU2_9PROT</name>
<reference evidence="1" key="1">
    <citation type="submission" date="2022-10" db="EMBL/GenBank/DDBJ databases">
        <authorList>
            <person name="Botero Cardona J."/>
        </authorList>
    </citation>
    <scope>NUCLEOTIDE SEQUENCE</scope>
    <source>
        <strain evidence="1">R-53529</strain>
    </source>
</reference>
<dbReference type="Proteomes" id="UP001154259">
    <property type="component" value="Unassembled WGS sequence"/>
</dbReference>
<keyword evidence="1" id="KW-0645">Protease</keyword>
<dbReference type="GO" id="GO:0006508">
    <property type="term" value="P:proteolysis"/>
    <property type="evidence" value="ECO:0007669"/>
    <property type="project" value="UniProtKB-KW"/>
</dbReference>
<dbReference type="GO" id="GO:0008233">
    <property type="term" value="F:peptidase activity"/>
    <property type="evidence" value="ECO:0007669"/>
    <property type="project" value="UniProtKB-KW"/>
</dbReference>
<dbReference type="EMBL" id="CAMXCS010000001">
    <property type="protein sequence ID" value="CAI3924183.1"/>
    <property type="molecule type" value="Genomic_DNA"/>
</dbReference>
<protein>
    <submittedName>
        <fullName evidence="1">Zn-dependent protease with chaperone function (HtpX) (PDB:2YPT)</fullName>
    </submittedName>
</protein>
<keyword evidence="1" id="KW-0378">Hydrolase</keyword>
<gene>
    <name evidence="1" type="ORF">R53529_LOCUS125</name>
</gene>